<dbReference type="Pfam" id="PF01322">
    <property type="entry name" value="Cytochrom_C_2"/>
    <property type="match status" value="1"/>
</dbReference>
<dbReference type="PROSITE" id="PS51009">
    <property type="entry name" value="CYTCII"/>
    <property type="match status" value="1"/>
</dbReference>
<name>A0A179BGJ7_RHILE</name>
<dbReference type="GO" id="GO:0020037">
    <property type="term" value="F:heme binding"/>
    <property type="evidence" value="ECO:0007669"/>
    <property type="project" value="InterPro"/>
</dbReference>
<gene>
    <name evidence="3" type="ORF">A4U53_30450</name>
</gene>
<dbReference type="GO" id="GO:0009055">
    <property type="term" value="F:electron transfer activity"/>
    <property type="evidence" value="ECO:0007669"/>
    <property type="project" value="InterPro"/>
</dbReference>
<dbReference type="GO" id="GO:0022900">
    <property type="term" value="P:electron transport chain"/>
    <property type="evidence" value="ECO:0007669"/>
    <property type="project" value="InterPro"/>
</dbReference>
<evidence type="ECO:0000256" key="1">
    <source>
        <dbReference type="SAM" id="MobiDB-lite"/>
    </source>
</evidence>
<dbReference type="EMBL" id="LWBS01000423">
    <property type="protein sequence ID" value="OAP90251.1"/>
    <property type="molecule type" value="Genomic_DNA"/>
</dbReference>
<feature type="region of interest" description="Disordered" evidence="1">
    <location>
        <begin position="117"/>
        <end position="138"/>
    </location>
</feature>
<dbReference type="Gene3D" id="1.20.120.10">
    <property type="entry name" value="Cytochrome c/b562"/>
    <property type="match status" value="1"/>
</dbReference>
<organism evidence="3">
    <name type="scientific">Rhizobium leguminosarum</name>
    <dbReference type="NCBI Taxonomy" id="384"/>
    <lineage>
        <taxon>Bacteria</taxon>
        <taxon>Pseudomonadati</taxon>
        <taxon>Pseudomonadota</taxon>
        <taxon>Alphaproteobacteria</taxon>
        <taxon>Hyphomicrobiales</taxon>
        <taxon>Rhizobiaceae</taxon>
        <taxon>Rhizobium/Agrobacterium group</taxon>
        <taxon>Rhizobium</taxon>
    </lineage>
</organism>
<comment type="caution">
    <text evidence="3">The sequence shown here is derived from an EMBL/GenBank/DDBJ whole genome shotgun (WGS) entry which is preliminary data.</text>
</comment>
<dbReference type="InterPro" id="IPR002321">
    <property type="entry name" value="Cyt_c_II"/>
</dbReference>
<feature type="chain" id="PRO_5008099280" evidence="2">
    <location>
        <begin position="19"/>
        <end position="174"/>
    </location>
</feature>
<proteinExistence type="predicted"/>
<reference evidence="3" key="1">
    <citation type="submission" date="2016-04" db="EMBL/GenBank/DDBJ databases">
        <title>Fast-growing isolate from the root nodules of Vavilovia formosa.</title>
        <authorList>
            <person name="Kimeklis A."/>
            <person name="Safronova V."/>
            <person name="Belimov A."/>
            <person name="Andronov E."/>
        </authorList>
    </citation>
    <scope>NUCLEOTIDE SEQUENCE [LARGE SCALE GENOMIC DNA]</scope>
    <source>
        <strain evidence="3">Vaf-46</strain>
    </source>
</reference>
<dbReference type="InterPro" id="IPR010980">
    <property type="entry name" value="Cyt_c/b562"/>
</dbReference>
<dbReference type="GO" id="GO:0005506">
    <property type="term" value="F:iron ion binding"/>
    <property type="evidence" value="ECO:0007669"/>
    <property type="project" value="InterPro"/>
</dbReference>
<accession>A0A179BGJ7</accession>
<feature type="signal peptide" evidence="2">
    <location>
        <begin position="1"/>
        <end position="18"/>
    </location>
</feature>
<evidence type="ECO:0000256" key="2">
    <source>
        <dbReference type="SAM" id="SignalP"/>
    </source>
</evidence>
<sequence>MSLAILVLSMCMTVAATAVDDTVKERQRDMKEIAAAAKAIAGVFKEPETYSSDSFRQAATSISVRANQRLVDHFATMTVAEGSKATEAIAAEPDRFAAIARDLKSYADALASAADRHPGAMSNDMRMKPGEPMGGGPLGTRVRNEATLSSMSAEHAFHLMLQTCSSCHARFRSD</sequence>
<dbReference type="AlphaFoldDB" id="A0A179BGJ7"/>
<protein>
    <submittedName>
        <fullName evidence="3">Cytochrome C</fullName>
    </submittedName>
</protein>
<keyword evidence="2" id="KW-0732">Signal</keyword>
<evidence type="ECO:0000313" key="3">
    <source>
        <dbReference type="EMBL" id="OAP90251.1"/>
    </source>
</evidence>
<dbReference type="SUPFAM" id="SSF47175">
    <property type="entry name" value="Cytochromes"/>
    <property type="match status" value="1"/>
</dbReference>